<dbReference type="Pfam" id="PF05016">
    <property type="entry name" value="ParE_toxin"/>
    <property type="match status" value="1"/>
</dbReference>
<evidence type="ECO:0000256" key="2">
    <source>
        <dbReference type="ARBA" id="ARBA00022649"/>
    </source>
</evidence>
<comment type="caution">
    <text evidence="4">The sequence shown here is derived from an EMBL/GenBank/DDBJ whole genome shotgun (WGS) entry which is preliminary data.</text>
</comment>
<dbReference type="InterPro" id="IPR051803">
    <property type="entry name" value="TA_system_RelE-like_toxin"/>
</dbReference>
<dbReference type="Gene3D" id="3.30.2310.20">
    <property type="entry name" value="RelE-like"/>
    <property type="match status" value="1"/>
</dbReference>
<dbReference type="InterPro" id="IPR007712">
    <property type="entry name" value="RelE/ParE_toxin"/>
</dbReference>
<dbReference type="PANTHER" id="PTHR33755">
    <property type="entry name" value="TOXIN PARE1-RELATED"/>
    <property type="match status" value="1"/>
</dbReference>
<reference evidence="5" key="1">
    <citation type="journal article" date="2019" name="Int. J. Syst. Evol. Microbiol.">
        <title>The Global Catalogue of Microorganisms (GCM) 10K type strain sequencing project: providing services to taxonomists for standard genome sequencing and annotation.</title>
        <authorList>
            <consortium name="The Broad Institute Genomics Platform"/>
            <consortium name="The Broad Institute Genome Sequencing Center for Infectious Disease"/>
            <person name="Wu L."/>
            <person name="Ma J."/>
        </authorList>
    </citation>
    <scope>NUCLEOTIDE SEQUENCE [LARGE SCALE GENOMIC DNA]</scope>
    <source>
        <strain evidence="5">KCTC 19466</strain>
    </source>
</reference>
<keyword evidence="2" id="KW-1277">Toxin-antitoxin system</keyword>
<evidence type="ECO:0000313" key="5">
    <source>
        <dbReference type="Proteomes" id="UP000642819"/>
    </source>
</evidence>
<dbReference type="PANTHER" id="PTHR33755:SF9">
    <property type="entry name" value="TOXIN PARE1"/>
    <property type="match status" value="1"/>
</dbReference>
<accession>A0ABQ3GJ35</accession>
<evidence type="ECO:0000313" key="4">
    <source>
        <dbReference type="EMBL" id="GHD06408.1"/>
    </source>
</evidence>
<dbReference type="PIRSF" id="PIRSF029218">
    <property type="entry name" value="ParE"/>
    <property type="match status" value="1"/>
</dbReference>
<evidence type="ECO:0000256" key="1">
    <source>
        <dbReference type="ARBA" id="ARBA00006226"/>
    </source>
</evidence>
<sequence length="96" mass="11295">MTRYRLSPAAQADLSKIWDYTEEQWDARQAETYIRDLQTALERIAVEPSLARPADEIRAGYLRYAIGSHLIFFLEQVDHIDVIRVLHQKMDPTRHL</sequence>
<proteinExistence type="inferred from homology"/>
<name>A0ABQ3GJ35_9MICC</name>
<keyword evidence="5" id="KW-1185">Reference proteome</keyword>
<organism evidence="4 5">
    <name type="scientific">Zhihengliuella salsuginis</name>
    <dbReference type="NCBI Taxonomy" id="578222"/>
    <lineage>
        <taxon>Bacteria</taxon>
        <taxon>Bacillati</taxon>
        <taxon>Actinomycetota</taxon>
        <taxon>Actinomycetes</taxon>
        <taxon>Micrococcales</taxon>
        <taxon>Micrococcaceae</taxon>
        <taxon>Zhihengliuella</taxon>
    </lineage>
</organism>
<protein>
    <recommendedName>
        <fullName evidence="3">Toxin</fullName>
    </recommendedName>
</protein>
<dbReference type="Proteomes" id="UP000642819">
    <property type="component" value="Unassembled WGS sequence"/>
</dbReference>
<gene>
    <name evidence="4" type="ORF">GCM10008096_16370</name>
</gene>
<comment type="similarity">
    <text evidence="1 3">Belongs to the RelE toxin family.</text>
</comment>
<dbReference type="RefSeq" id="WP_189349658.1">
    <property type="nucleotide sequence ID" value="NZ_BMXK01000006.1"/>
</dbReference>
<dbReference type="InterPro" id="IPR028344">
    <property type="entry name" value="ParE1/4"/>
</dbReference>
<dbReference type="EMBL" id="BMXK01000006">
    <property type="protein sequence ID" value="GHD06408.1"/>
    <property type="molecule type" value="Genomic_DNA"/>
</dbReference>
<evidence type="ECO:0000256" key="3">
    <source>
        <dbReference type="PIRNR" id="PIRNR029218"/>
    </source>
</evidence>
<dbReference type="InterPro" id="IPR035093">
    <property type="entry name" value="RelE/ParE_toxin_dom_sf"/>
</dbReference>